<organism evidence="4 5">
    <name type="scientific">Humibacter ginsenosidimutans</name>
    <dbReference type="NCBI Taxonomy" id="2599293"/>
    <lineage>
        <taxon>Bacteria</taxon>
        <taxon>Bacillati</taxon>
        <taxon>Actinomycetota</taxon>
        <taxon>Actinomycetes</taxon>
        <taxon>Micrococcales</taxon>
        <taxon>Microbacteriaceae</taxon>
        <taxon>Humibacter</taxon>
    </lineage>
</organism>
<reference evidence="4 5" key="1">
    <citation type="submission" date="2019-07" db="EMBL/GenBank/DDBJ databases">
        <title>Full genome sequence of Humibacter sp. WJ7-1.</title>
        <authorList>
            <person name="Im W.-T."/>
        </authorList>
    </citation>
    <scope>NUCLEOTIDE SEQUENCE [LARGE SCALE GENOMIC DNA]</scope>
    <source>
        <strain evidence="4 5">WJ7-1</strain>
    </source>
</reference>
<dbReference type="Proteomes" id="UP000320216">
    <property type="component" value="Chromosome"/>
</dbReference>
<keyword evidence="5" id="KW-1185">Reference proteome</keyword>
<evidence type="ECO:0000313" key="5">
    <source>
        <dbReference type="Proteomes" id="UP000320216"/>
    </source>
</evidence>
<feature type="domain" description="Phosphoribosyltransferase" evidence="3">
    <location>
        <begin position="171"/>
        <end position="233"/>
    </location>
</feature>
<feature type="chain" id="PRO_5039143995" evidence="2">
    <location>
        <begin position="29"/>
        <end position="244"/>
    </location>
</feature>
<dbReference type="Gene3D" id="3.40.50.2020">
    <property type="match status" value="1"/>
</dbReference>
<dbReference type="PANTHER" id="PTHR47505">
    <property type="entry name" value="DNA UTILIZATION PROTEIN YHGH"/>
    <property type="match status" value="1"/>
</dbReference>
<evidence type="ECO:0000256" key="2">
    <source>
        <dbReference type="SAM" id="SignalP"/>
    </source>
</evidence>
<evidence type="ECO:0000256" key="1">
    <source>
        <dbReference type="ARBA" id="ARBA00008007"/>
    </source>
</evidence>
<dbReference type="RefSeq" id="WP_146322473.1">
    <property type="nucleotide sequence ID" value="NZ_CP042305.1"/>
</dbReference>
<dbReference type="Pfam" id="PF00156">
    <property type="entry name" value="Pribosyltran"/>
    <property type="match status" value="1"/>
</dbReference>
<accession>A0A5B8M8D8</accession>
<evidence type="ECO:0000259" key="3">
    <source>
        <dbReference type="Pfam" id="PF00156"/>
    </source>
</evidence>
<dbReference type="InterPro" id="IPR029057">
    <property type="entry name" value="PRTase-like"/>
</dbReference>
<dbReference type="SUPFAM" id="SSF53271">
    <property type="entry name" value="PRTase-like"/>
    <property type="match status" value="1"/>
</dbReference>
<proteinExistence type="inferred from homology"/>
<dbReference type="CDD" id="cd06223">
    <property type="entry name" value="PRTases_typeI"/>
    <property type="match status" value="1"/>
</dbReference>
<dbReference type="AlphaFoldDB" id="A0A5B8M8D8"/>
<gene>
    <name evidence="4" type="ORF">FPZ11_18490</name>
</gene>
<feature type="signal peptide" evidence="2">
    <location>
        <begin position="1"/>
        <end position="28"/>
    </location>
</feature>
<dbReference type="KEGG" id="huw:FPZ11_18490"/>
<dbReference type="InterPro" id="IPR000836">
    <property type="entry name" value="PRTase_dom"/>
</dbReference>
<dbReference type="PANTHER" id="PTHR47505:SF1">
    <property type="entry name" value="DNA UTILIZATION PROTEIN YHGH"/>
    <property type="match status" value="1"/>
</dbReference>
<dbReference type="InterPro" id="IPR051910">
    <property type="entry name" value="ComF/GntX_DNA_util-trans"/>
</dbReference>
<dbReference type="EMBL" id="CP042305">
    <property type="protein sequence ID" value="QDZ16469.1"/>
    <property type="molecule type" value="Genomic_DNA"/>
</dbReference>
<dbReference type="OrthoDB" id="5242900at2"/>
<comment type="similarity">
    <text evidence="1">Belongs to the ComF/GntX family.</text>
</comment>
<keyword evidence="2" id="KW-0732">Signal</keyword>
<protein>
    <submittedName>
        <fullName evidence="4">ComF family protein</fullName>
    </submittedName>
</protein>
<evidence type="ECO:0000313" key="4">
    <source>
        <dbReference type="EMBL" id="QDZ16469.1"/>
    </source>
</evidence>
<name>A0A5B8M8D8_9MICO</name>
<sequence length="244" mass="25237">MPPALFAMRPLRAALLDAVAVLSPTSCAGCGRADRGVCDECRVSLAPSVGVATVDDLAVSFALDYDGVPRSVLASFKDGGRTDVAPHLAPALAAAVAHALDAAGQGPTRKGFAARTGASVDAVHLVTIPSSRAAFRERGFTPVGLLLAHGGLRAERALFARRRAADQVGLSAVSRQRNRSGWLAARRWVAGERVALVDDILTTGSTLLEARRALREAGAVVVGAAVLARTPRRHPSATTAVVRG</sequence>